<proteinExistence type="predicted"/>
<dbReference type="STRING" id="1263868.RESH_03907"/>
<organism evidence="1 2">
    <name type="scientific">Rhodopirellula europaea SH398</name>
    <dbReference type="NCBI Taxonomy" id="1263868"/>
    <lineage>
        <taxon>Bacteria</taxon>
        <taxon>Pseudomonadati</taxon>
        <taxon>Planctomycetota</taxon>
        <taxon>Planctomycetia</taxon>
        <taxon>Pirellulales</taxon>
        <taxon>Pirellulaceae</taxon>
        <taxon>Rhodopirellula</taxon>
    </lineage>
</organism>
<reference evidence="1 2" key="1">
    <citation type="journal article" date="2013" name="Mar. Genomics">
        <title>Expression of sulfatases in Rhodopirellula baltica and the diversity of sulfatases in the genus Rhodopirellula.</title>
        <authorList>
            <person name="Wegner C.E."/>
            <person name="Richter-Heitmann T."/>
            <person name="Klindworth A."/>
            <person name="Klockow C."/>
            <person name="Richter M."/>
            <person name="Achstetter T."/>
            <person name="Glockner F.O."/>
            <person name="Harder J."/>
        </authorList>
    </citation>
    <scope>NUCLEOTIDE SEQUENCE [LARGE SCALE GENOMIC DNA]</scope>
    <source>
        <strain evidence="1 2">SH398</strain>
    </source>
</reference>
<evidence type="ECO:0000313" key="1">
    <source>
        <dbReference type="EMBL" id="EMI25556.1"/>
    </source>
</evidence>
<dbReference type="PATRIC" id="fig|1263868.3.peg.4216"/>
<evidence type="ECO:0000313" key="2">
    <source>
        <dbReference type="Proteomes" id="UP000011996"/>
    </source>
</evidence>
<accession>M5S271</accession>
<dbReference type="AlphaFoldDB" id="M5S271"/>
<name>M5S271_9BACT</name>
<protein>
    <submittedName>
        <fullName evidence="1">Uncharacterized protein</fullName>
    </submittedName>
</protein>
<dbReference type="Proteomes" id="UP000011996">
    <property type="component" value="Unassembled WGS sequence"/>
</dbReference>
<dbReference type="EMBL" id="ANOF01000124">
    <property type="protein sequence ID" value="EMI25556.1"/>
    <property type="molecule type" value="Genomic_DNA"/>
</dbReference>
<sequence>MNWNVVLLIDANLETRSGGGAELRGDWSESVSSHWRLRWNRMM</sequence>
<gene>
    <name evidence="1" type="ORF">RESH_03907</name>
</gene>
<comment type="caution">
    <text evidence="1">The sequence shown here is derived from an EMBL/GenBank/DDBJ whole genome shotgun (WGS) entry which is preliminary data.</text>
</comment>